<dbReference type="InterPro" id="IPR016152">
    <property type="entry name" value="PTrfase/Anion_transptr"/>
</dbReference>
<reference evidence="3" key="1">
    <citation type="journal article" date="2014" name="Nat. Genet.">
        <title>Genome of the human hookworm Necator americanus.</title>
        <authorList>
            <person name="Tang Y.T."/>
            <person name="Gao X."/>
            <person name="Rosa B.A."/>
            <person name="Abubucker S."/>
            <person name="Hallsworth-Pepin K."/>
            <person name="Martin J."/>
            <person name="Tyagi R."/>
            <person name="Heizer E."/>
            <person name="Zhang X."/>
            <person name="Bhonagiri-Palsikar V."/>
            <person name="Minx P."/>
            <person name="Warren W.C."/>
            <person name="Wang Q."/>
            <person name="Zhan B."/>
            <person name="Hotez P.J."/>
            <person name="Sternberg P.W."/>
            <person name="Dougall A."/>
            <person name="Gaze S.T."/>
            <person name="Mulvenna J."/>
            <person name="Sotillo J."/>
            <person name="Ranganathan S."/>
            <person name="Rabelo E.M."/>
            <person name="Wilson R.K."/>
            <person name="Felgner P.L."/>
            <person name="Bethony J."/>
            <person name="Hawdon J.M."/>
            <person name="Gasser R.B."/>
            <person name="Loukas A."/>
            <person name="Mitreva M."/>
        </authorList>
    </citation>
    <scope>NUCLEOTIDE SEQUENCE [LARGE SCALE GENOMIC DNA]</scope>
</reference>
<dbReference type="EMBL" id="KI666908">
    <property type="protein sequence ID" value="ETN71762.1"/>
    <property type="molecule type" value="Genomic_DNA"/>
</dbReference>
<dbReference type="AlphaFoldDB" id="W2SSW4"/>
<dbReference type="GO" id="GO:0016020">
    <property type="term" value="C:membrane"/>
    <property type="evidence" value="ECO:0007669"/>
    <property type="project" value="InterPro"/>
</dbReference>
<evidence type="ECO:0000259" key="1">
    <source>
        <dbReference type="Pfam" id="PF07565"/>
    </source>
</evidence>
<dbReference type="KEGG" id="nai:NECAME_14093"/>
<organism evidence="2 3">
    <name type="scientific">Necator americanus</name>
    <name type="common">Human hookworm</name>
    <dbReference type="NCBI Taxonomy" id="51031"/>
    <lineage>
        <taxon>Eukaryota</taxon>
        <taxon>Metazoa</taxon>
        <taxon>Ecdysozoa</taxon>
        <taxon>Nematoda</taxon>
        <taxon>Chromadorea</taxon>
        <taxon>Rhabditida</taxon>
        <taxon>Rhabditina</taxon>
        <taxon>Rhabditomorpha</taxon>
        <taxon>Strongyloidea</taxon>
        <taxon>Ancylostomatidae</taxon>
        <taxon>Bunostominae</taxon>
        <taxon>Necator</taxon>
    </lineage>
</organism>
<feature type="domain" description="Band 3 cytoplasmic" evidence="1">
    <location>
        <begin position="11"/>
        <end position="77"/>
    </location>
</feature>
<dbReference type="Pfam" id="PF07565">
    <property type="entry name" value="Band_3_cyto"/>
    <property type="match status" value="1"/>
</dbReference>
<protein>
    <recommendedName>
        <fullName evidence="1">Band 3 cytoplasmic domain-containing protein</fullName>
    </recommendedName>
</protein>
<dbReference type="Gene3D" id="3.40.930.10">
    <property type="entry name" value="Mannitol-specific EII, Chain A"/>
    <property type="match status" value="1"/>
</dbReference>
<accession>W2SSW4</accession>
<name>W2SSW4_NECAM</name>
<keyword evidence="3" id="KW-1185">Reference proteome</keyword>
<evidence type="ECO:0000313" key="3">
    <source>
        <dbReference type="Proteomes" id="UP000053676"/>
    </source>
</evidence>
<sequence length="78" mass="9082">MMTLEPTIEGDVWKQNARWIKYIQVVEGDFTRFSKPYIPLLHIQALMQARNCLKKGVILLDEEAADYDSVVSKLFDHL</sequence>
<dbReference type="GO" id="GO:0008509">
    <property type="term" value="F:monoatomic anion transmembrane transporter activity"/>
    <property type="evidence" value="ECO:0007669"/>
    <property type="project" value="InterPro"/>
</dbReference>
<dbReference type="Proteomes" id="UP000053676">
    <property type="component" value="Unassembled WGS sequence"/>
</dbReference>
<proteinExistence type="predicted"/>
<evidence type="ECO:0000313" key="2">
    <source>
        <dbReference type="EMBL" id="ETN71762.1"/>
    </source>
</evidence>
<dbReference type="InterPro" id="IPR013769">
    <property type="entry name" value="Band3_cytoplasmic_dom"/>
</dbReference>
<dbReference type="STRING" id="51031.W2SSW4"/>
<dbReference type="OrthoDB" id="5872082at2759"/>
<dbReference type="SUPFAM" id="SSF55804">
    <property type="entry name" value="Phoshotransferase/anion transport protein"/>
    <property type="match status" value="1"/>
</dbReference>
<gene>
    <name evidence="2" type="ORF">NECAME_14093</name>
</gene>